<dbReference type="SUPFAM" id="SSF51735">
    <property type="entry name" value="NAD(P)-binding Rossmann-fold domains"/>
    <property type="match status" value="1"/>
</dbReference>
<dbReference type="InterPro" id="IPR036291">
    <property type="entry name" value="NAD(P)-bd_dom_sf"/>
</dbReference>
<keyword evidence="3" id="KW-1185">Reference proteome</keyword>
<evidence type="ECO:0000313" key="2">
    <source>
        <dbReference type="EMBL" id="SIO46895.1"/>
    </source>
</evidence>
<reference evidence="2 3" key="1">
    <citation type="submission" date="2016-11" db="EMBL/GenBank/DDBJ databases">
        <authorList>
            <person name="Jaros S."/>
            <person name="Januszkiewicz K."/>
            <person name="Wedrychowicz H."/>
        </authorList>
    </citation>
    <scope>NUCLEOTIDE SEQUENCE [LARGE SCALE GENOMIC DNA]</scope>
    <source>
        <strain evidence="2 3">GAS95</strain>
    </source>
</reference>
<dbReference type="AlphaFoldDB" id="A0A1N6JRC0"/>
<dbReference type="PANTHER" id="PTHR43245:SF46">
    <property type="entry name" value="NUCLEOSIDE-DIPHOSPHATE-SUGAR EPIMERASE"/>
    <property type="match status" value="1"/>
</dbReference>
<accession>A0A1N6JRC0</accession>
<dbReference type="Pfam" id="PF01370">
    <property type="entry name" value="Epimerase"/>
    <property type="match status" value="1"/>
</dbReference>
<dbReference type="InterPro" id="IPR050177">
    <property type="entry name" value="Lipid_A_modif_metabolic_enz"/>
</dbReference>
<gene>
    <name evidence="2" type="ORF">SAMN05444165_3473</name>
</gene>
<dbReference type="Gene3D" id="3.40.50.720">
    <property type="entry name" value="NAD(P)-binding Rossmann-like Domain"/>
    <property type="match status" value="1"/>
</dbReference>
<organism evidence="2 3">
    <name type="scientific">Paraburkholderia phenazinium</name>
    <dbReference type="NCBI Taxonomy" id="60549"/>
    <lineage>
        <taxon>Bacteria</taxon>
        <taxon>Pseudomonadati</taxon>
        <taxon>Pseudomonadota</taxon>
        <taxon>Betaproteobacteria</taxon>
        <taxon>Burkholderiales</taxon>
        <taxon>Burkholderiaceae</taxon>
        <taxon>Paraburkholderia</taxon>
    </lineage>
</organism>
<evidence type="ECO:0000313" key="3">
    <source>
        <dbReference type="Proteomes" id="UP000185151"/>
    </source>
</evidence>
<dbReference type="EMBL" id="FSRU01000001">
    <property type="protein sequence ID" value="SIO46895.1"/>
    <property type="molecule type" value="Genomic_DNA"/>
</dbReference>
<sequence length="337" mass="36949">MTTLVTGATSGLGRNAAAFLAQQRRSVRTTGRNRAAGEALQALGMAFVPLDLAGATSADLESLLQGVDTVWHCAALSSPWGAWADFHAANVLATSRLAHAAVANGVRRFIHISTPALYFDFNHRLDIEETFRPASYVNHYASTKAQAEDVIRAVAATHPDTTFVMLRPRAIFGPHDRVLLPRILRLLRERGGRLPLPRAGTAKVDLTYVGNVIHAMQLATTSPDVRSGEAFNITGNEPTCLRDVLDVLLTRLGIAYRIKDVPYPVLDLAARAMQRWAAISGREPLLTRYSVGALSFDMTLSTRKAQQVLGYQPRWTLQQSIEETVNWIRAHGDDYGL</sequence>
<name>A0A1N6JRC0_9BURK</name>
<protein>
    <submittedName>
        <fullName evidence="2">Nucleoside-diphosphate-sugar epimerase</fullName>
    </submittedName>
</protein>
<dbReference type="RefSeq" id="WP_074296868.1">
    <property type="nucleotide sequence ID" value="NZ_FSRU01000001.1"/>
</dbReference>
<dbReference type="PANTHER" id="PTHR43245">
    <property type="entry name" value="BIFUNCTIONAL POLYMYXIN RESISTANCE PROTEIN ARNA"/>
    <property type="match status" value="1"/>
</dbReference>
<dbReference type="Proteomes" id="UP000185151">
    <property type="component" value="Unassembled WGS sequence"/>
</dbReference>
<evidence type="ECO:0000259" key="1">
    <source>
        <dbReference type="Pfam" id="PF01370"/>
    </source>
</evidence>
<dbReference type="OrthoDB" id="9803892at2"/>
<dbReference type="InterPro" id="IPR001509">
    <property type="entry name" value="Epimerase_deHydtase"/>
</dbReference>
<proteinExistence type="predicted"/>
<feature type="domain" description="NAD-dependent epimerase/dehydratase" evidence="1">
    <location>
        <begin position="4"/>
        <end position="233"/>
    </location>
</feature>